<dbReference type="Gene3D" id="3.40.50.2000">
    <property type="entry name" value="Glycogen Phosphorylase B"/>
    <property type="match status" value="2"/>
</dbReference>
<dbReference type="Pfam" id="PF00201">
    <property type="entry name" value="UDPGT"/>
    <property type="match status" value="1"/>
</dbReference>
<dbReference type="InterPro" id="IPR002213">
    <property type="entry name" value="UDP_glucos_trans"/>
</dbReference>
<dbReference type="GO" id="GO:0080044">
    <property type="term" value="F:quercetin 7-O-glucosyltransferase activity"/>
    <property type="evidence" value="ECO:0007669"/>
    <property type="project" value="TreeGrafter"/>
</dbReference>
<dbReference type="SUPFAM" id="SSF53756">
    <property type="entry name" value="UDP-Glycosyltransferase/glycogen phosphorylase"/>
    <property type="match status" value="1"/>
</dbReference>
<reference evidence="3 4" key="1">
    <citation type="submission" date="2024-01" db="EMBL/GenBank/DDBJ databases">
        <title>The genomes of 5 underutilized Papilionoideae crops provide insights into root nodulation and disease resistanc.</title>
        <authorList>
            <person name="Jiang F."/>
        </authorList>
    </citation>
    <scope>NUCLEOTIDE SEQUENCE [LARGE SCALE GENOMIC DNA]</scope>
    <source>
        <strain evidence="3">LVBAO_FW01</strain>
        <tissue evidence="3">Leaves</tissue>
    </source>
</reference>
<comment type="caution">
    <text evidence="3">The sequence shown here is derived from an EMBL/GenBank/DDBJ whole genome shotgun (WGS) entry which is preliminary data.</text>
</comment>
<dbReference type="PANTHER" id="PTHR11926">
    <property type="entry name" value="GLUCOSYL/GLUCURONOSYL TRANSFERASES"/>
    <property type="match status" value="1"/>
</dbReference>
<evidence type="ECO:0008006" key="5">
    <source>
        <dbReference type="Google" id="ProtNLM"/>
    </source>
</evidence>
<dbReference type="EMBL" id="JAYMYQ010000011">
    <property type="protein sequence ID" value="KAK7305470.1"/>
    <property type="molecule type" value="Genomic_DNA"/>
</dbReference>
<dbReference type="GO" id="GO:0080043">
    <property type="term" value="F:quercetin 3-O-glucosyltransferase activity"/>
    <property type="evidence" value="ECO:0007669"/>
    <property type="project" value="TreeGrafter"/>
</dbReference>
<comment type="similarity">
    <text evidence="1">Belongs to the UDP-glycosyltransferase family.</text>
</comment>
<evidence type="ECO:0000313" key="4">
    <source>
        <dbReference type="Proteomes" id="UP001367508"/>
    </source>
</evidence>
<evidence type="ECO:0000313" key="3">
    <source>
        <dbReference type="EMBL" id="KAK7305470.1"/>
    </source>
</evidence>
<protein>
    <recommendedName>
        <fullName evidence="5">UDP-glycosyltransferase</fullName>
    </recommendedName>
</protein>
<dbReference type="PANTHER" id="PTHR11926:SF774">
    <property type="entry name" value="UDP-GLYCOSYLTRANSFERASE 85A1-RELATED"/>
    <property type="match status" value="1"/>
</dbReference>
<keyword evidence="4" id="KW-1185">Reference proteome</keyword>
<organism evidence="3 4">
    <name type="scientific">Canavalia gladiata</name>
    <name type="common">Sword bean</name>
    <name type="synonym">Dolichos gladiatus</name>
    <dbReference type="NCBI Taxonomy" id="3824"/>
    <lineage>
        <taxon>Eukaryota</taxon>
        <taxon>Viridiplantae</taxon>
        <taxon>Streptophyta</taxon>
        <taxon>Embryophyta</taxon>
        <taxon>Tracheophyta</taxon>
        <taxon>Spermatophyta</taxon>
        <taxon>Magnoliopsida</taxon>
        <taxon>eudicotyledons</taxon>
        <taxon>Gunneridae</taxon>
        <taxon>Pentapetalae</taxon>
        <taxon>rosids</taxon>
        <taxon>fabids</taxon>
        <taxon>Fabales</taxon>
        <taxon>Fabaceae</taxon>
        <taxon>Papilionoideae</taxon>
        <taxon>50 kb inversion clade</taxon>
        <taxon>NPAAA clade</taxon>
        <taxon>indigoferoid/millettioid clade</taxon>
        <taxon>Phaseoleae</taxon>
        <taxon>Canavalia</taxon>
    </lineage>
</organism>
<dbReference type="FunFam" id="3.40.50.2000:FF:000138">
    <property type="entry name" value="Glycosyltransferase"/>
    <property type="match status" value="1"/>
</dbReference>
<proteinExistence type="inferred from homology"/>
<gene>
    <name evidence="3" type="ORF">VNO77_43376</name>
</gene>
<sequence length="467" mass="51992">MEIPAPLKLSGHVVVMPYPSRGHVNPMMTLCKLIAASSTPTPPTHSHSNTSLLITFVVTQEWLGLMGSEPKPNNIRFATIPDLIPLQSQIASDIPSFFKAVTANLESPFDHLLHRLQPPVTAIIADVELKFPVAVARRRNIPVALLWTMSASFYLMLHQLGSLVPNRSLKVDLIDDYEGHIPGISSAQLADLRIVLRENDLRFLQLALECVSIVPKTDCLIVNTVQELEAEEIVNSLKAMFQFPIYSIAFPYFKLQTSHLVANSDPNVDYLNWLDSKPSKSVLYISLGSFLSVSCAQMNEIISALNTSGVYYFWVVREVSWLKEKCGNSGLVVPWCDQLKVLSHPSIGGFWSHCGWNSTLEAVFLGIPILTFPLFFDQVPNSRQILEVWKNGWELKKSELGSEELVTQEEILEVIREFMDLGSGKGKEIRDRALELQGICDLAVAEGGSSNMNLHAFVKDVLCVQGH</sequence>
<name>A0AAN9JU37_CANGL</name>
<dbReference type="CDD" id="cd03784">
    <property type="entry name" value="GT1_Gtf-like"/>
    <property type="match status" value="1"/>
</dbReference>
<accession>A0AAN9JU37</accession>
<dbReference type="Proteomes" id="UP001367508">
    <property type="component" value="Unassembled WGS sequence"/>
</dbReference>
<evidence type="ECO:0000256" key="2">
    <source>
        <dbReference type="ARBA" id="ARBA00022679"/>
    </source>
</evidence>
<evidence type="ECO:0000256" key="1">
    <source>
        <dbReference type="ARBA" id="ARBA00009995"/>
    </source>
</evidence>
<dbReference type="AlphaFoldDB" id="A0AAN9JU37"/>
<keyword evidence="2" id="KW-0808">Transferase</keyword>